<gene>
    <name evidence="9" type="ORF">LJ739_14505</name>
</gene>
<proteinExistence type="predicted"/>
<feature type="chain" id="PRO_5045090335" description="Acyl-peptide hydrolase" evidence="7">
    <location>
        <begin position="23"/>
        <end position="663"/>
    </location>
</feature>
<dbReference type="Gene3D" id="3.40.50.1820">
    <property type="entry name" value="alpha/beta hydrolase"/>
    <property type="match status" value="1"/>
</dbReference>
<keyword evidence="1" id="KW-0378">Hydrolase</keyword>
<accession>A0ABS8GE27</accession>
<keyword evidence="2" id="KW-0720">Serine protease</keyword>
<name>A0ABS8GE27_9ALTE</name>
<evidence type="ECO:0000256" key="3">
    <source>
        <dbReference type="ARBA" id="ARBA00022990"/>
    </source>
</evidence>
<dbReference type="PROSITE" id="PS00708">
    <property type="entry name" value="PRO_ENDOPEP_SER"/>
    <property type="match status" value="1"/>
</dbReference>
<dbReference type="RefSeq" id="WP_229161684.1">
    <property type="nucleotide sequence ID" value="NZ_JAJEWP010000004.1"/>
</dbReference>
<evidence type="ECO:0000259" key="8">
    <source>
        <dbReference type="Pfam" id="PF00326"/>
    </source>
</evidence>
<keyword evidence="3" id="KW-0007">Acetylation</keyword>
<feature type="domain" description="Peptidase S9 prolyl oligopeptidase catalytic" evidence="8">
    <location>
        <begin position="442"/>
        <end position="647"/>
    </location>
</feature>
<feature type="signal peptide" evidence="7">
    <location>
        <begin position="1"/>
        <end position="22"/>
    </location>
</feature>
<keyword evidence="2" id="KW-0645">Protease</keyword>
<sequence>MRLAVVALPCLLTLFLSSLGLATPLSNYDLTQLRQVHAMQQSPRNEAVAFTINRPGDPLQAQNFAPLRELLWVDHHGEFHHLLERAMPIGQIAWSPDGDYIWFLAQQEGDSTVSLYRLSPQHPSAVKMVSHTTDIEGFNLHPDGTTLVFWATPPTQQNAIARIADAPAVNTLLYRVSIQDALPVQSSHPLIANQHIIRAQFSPDGQWLLITGSKDSSTDQRTTYPRLAIHKANGKLHRTLNTRGKVHTAQWSPDSKQVAFIGSATAFQPTWGELFITDRDKGEPRQLATQLQAQFRDIGWFGDSSLVGVVHQGTAASVVKLELDAPPDAMPHRLVDAQGIVSRLSTSPGANTLALKIHSPKHPSELFRWQRGKLQRLTVLNPWLDERRLAPQQVVDFDARDGTSLHGVVVALPTKDKTPRPALIYVHGGPEVHESNGWVTRYSQPVQVAANLGFVVMLPNYRGSSGRGYRFLTSGQGDYMGKEFDDILDARQWLIEQYNVDPTRVGIAGSSYGGYMASWAVTKHSTDFAAGVSAMGIANQVSKFGTTDIPSEMHHMHLLSEPWKQWTWLFSRSPLSHVNTANSPLLLLHGEQDERVPVSQSQELYRALLNGSDSPVRLVTYPGEGHGFASDPARYDFSRRQLRWFYHFLIEQHQQLPPIELPD</sequence>
<dbReference type="EMBL" id="JAJEWP010000004">
    <property type="protein sequence ID" value="MCC2617461.1"/>
    <property type="molecule type" value="Genomic_DNA"/>
</dbReference>
<dbReference type="InterPro" id="IPR011659">
    <property type="entry name" value="WD40"/>
</dbReference>
<evidence type="ECO:0000256" key="5">
    <source>
        <dbReference type="ARBA" id="ARBA00032596"/>
    </source>
</evidence>
<evidence type="ECO:0000256" key="1">
    <source>
        <dbReference type="ARBA" id="ARBA00022801"/>
    </source>
</evidence>
<evidence type="ECO:0000256" key="2">
    <source>
        <dbReference type="ARBA" id="ARBA00022825"/>
    </source>
</evidence>
<comment type="caution">
    <text evidence="9">The sequence shown here is derived from an EMBL/GenBank/DDBJ whole genome shotgun (WGS) entry which is preliminary data.</text>
</comment>
<dbReference type="InterPro" id="IPR001375">
    <property type="entry name" value="Peptidase_S9_cat"/>
</dbReference>
<dbReference type="Pfam" id="PF00400">
    <property type="entry name" value="WD40"/>
    <property type="match status" value="1"/>
</dbReference>
<evidence type="ECO:0000256" key="6">
    <source>
        <dbReference type="ARBA" id="ARBA00045885"/>
    </source>
</evidence>
<dbReference type="SUPFAM" id="SSF82171">
    <property type="entry name" value="DPP6 N-terminal domain-like"/>
    <property type="match status" value="1"/>
</dbReference>
<evidence type="ECO:0000313" key="9">
    <source>
        <dbReference type="EMBL" id="MCC2617461.1"/>
    </source>
</evidence>
<dbReference type="Gene3D" id="2.120.10.30">
    <property type="entry name" value="TolB, C-terminal domain"/>
    <property type="match status" value="2"/>
</dbReference>
<dbReference type="PANTHER" id="PTHR42776:SF27">
    <property type="entry name" value="DIPEPTIDYL PEPTIDASE FAMILY MEMBER 6"/>
    <property type="match status" value="1"/>
</dbReference>
<evidence type="ECO:0000256" key="7">
    <source>
        <dbReference type="SAM" id="SignalP"/>
    </source>
</evidence>
<dbReference type="PANTHER" id="PTHR42776">
    <property type="entry name" value="SERINE PEPTIDASE S9 FAMILY MEMBER"/>
    <property type="match status" value="1"/>
</dbReference>
<evidence type="ECO:0000256" key="4">
    <source>
        <dbReference type="ARBA" id="ARBA00032284"/>
    </source>
</evidence>
<dbReference type="InterPro" id="IPR011042">
    <property type="entry name" value="6-blade_b-propeller_TolB-like"/>
</dbReference>
<reference evidence="9 10" key="1">
    <citation type="submission" date="2021-10" db="EMBL/GenBank/DDBJ databases">
        <title>Draft genome of Aestuariibacter halophilus JC2043.</title>
        <authorList>
            <person name="Emsley S.A."/>
            <person name="Pfannmuller K.M."/>
            <person name="Ushijima B."/>
            <person name="Saw J.H."/>
            <person name="Videau P."/>
        </authorList>
    </citation>
    <scope>NUCLEOTIDE SEQUENCE [LARGE SCALE GENOMIC DNA]</scope>
    <source>
        <strain evidence="9 10">JC2043</strain>
    </source>
</reference>
<dbReference type="Pfam" id="PF00326">
    <property type="entry name" value="Peptidase_S9"/>
    <property type="match status" value="1"/>
</dbReference>
<keyword evidence="10" id="KW-1185">Reference proteome</keyword>
<protein>
    <recommendedName>
        <fullName evidence="5">Acyl-peptide hydrolase</fullName>
    </recommendedName>
    <alternativeName>
        <fullName evidence="4">Acylaminoacyl-peptidase</fullName>
    </alternativeName>
</protein>
<dbReference type="InterPro" id="IPR001680">
    <property type="entry name" value="WD40_rpt"/>
</dbReference>
<comment type="function">
    <text evidence="6">This enzyme catalyzes the hydrolysis of the N-terminal peptide bond of an N-acetylated peptide to generate an N-acetylated amino acid and a peptide with a free N-terminus. It preferentially cleaves off Ac-Ala, Ac-Met and Ac-Ser. Also, involved in the degradation of oxidized and glycated proteins.</text>
</comment>
<dbReference type="InterPro" id="IPR029058">
    <property type="entry name" value="AB_hydrolase_fold"/>
</dbReference>
<dbReference type="InterPro" id="IPR002471">
    <property type="entry name" value="Pept_S9_AS"/>
</dbReference>
<evidence type="ECO:0000313" key="10">
    <source>
        <dbReference type="Proteomes" id="UP001520878"/>
    </source>
</evidence>
<keyword evidence="7" id="KW-0732">Signal</keyword>
<dbReference type="Pfam" id="PF07676">
    <property type="entry name" value="PD40"/>
    <property type="match status" value="1"/>
</dbReference>
<dbReference type="SUPFAM" id="SSF53474">
    <property type="entry name" value="alpha/beta-Hydrolases"/>
    <property type="match status" value="1"/>
</dbReference>
<dbReference type="Proteomes" id="UP001520878">
    <property type="component" value="Unassembled WGS sequence"/>
</dbReference>
<organism evidence="9 10">
    <name type="scientific">Fluctibacter halophilus</name>
    <dbReference type="NCBI Taxonomy" id="226011"/>
    <lineage>
        <taxon>Bacteria</taxon>
        <taxon>Pseudomonadati</taxon>
        <taxon>Pseudomonadota</taxon>
        <taxon>Gammaproteobacteria</taxon>
        <taxon>Alteromonadales</taxon>
        <taxon>Alteromonadaceae</taxon>
        <taxon>Fluctibacter</taxon>
    </lineage>
</organism>